<evidence type="ECO:0000256" key="3">
    <source>
        <dbReference type="ARBA" id="ARBA00022475"/>
    </source>
</evidence>
<feature type="transmembrane region" description="Helical" evidence="8">
    <location>
        <begin position="635"/>
        <end position="657"/>
    </location>
</feature>
<dbReference type="EMBL" id="CAJOBC010000787">
    <property type="protein sequence ID" value="CAF3625920.1"/>
    <property type="molecule type" value="Genomic_DNA"/>
</dbReference>
<comment type="caution">
    <text evidence="11">The sequence shown here is derived from an EMBL/GenBank/DDBJ whole genome shotgun (WGS) entry which is preliminary data.</text>
</comment>
<accession>A0A813VBV8</accession>
<evidence type="ECO:0000313" key="11">
    <source>
        <dbReference type="EMBL" id="CAF0838748.1"/>
    </source>
</evidence>
<dbReference type="PANTHER" id="PTHR12308">
    <property type="entry name" value="ANOCTAMIN"/>
    <property type="match status" value="1"/>
</dbReference>
<feature type="transmembrane region" description="Helical" evidence="8">
    <location>
        <begin position="575"/>
        <end position="596"/>
    </location>
</feature>
<name>A0A813VBV8_9BILA</name>
<evidence type="ECO:0000259" key="10">
    <source>
        <dbReference type="Pfam" id="PF16178"/>
    </source>
</evidence>
<keyword evidence="6 8" id="KW-0472">Membrane</keyword>
<comment type="similarity">
    <text evidence="2 8">Belongs to the anoctamin family.</text>
</comment>
<comment type="subcellular location">
    <subcellularLocation>
        <location evidence="1">Cell membrane</location>
        <topology evidence="1">Multi-pass membrane protein</topology>
    </subcellularLocation>
    <subcellularLocation>
        <location evidence="8">Membrane</location>
        <topology evidence="8">Multi-pass membrane protein</topology>
    </subcellularLocation>
</comment>
<reference evidence="11" key="1">
    <citation type="submission" date="2021-02" db="EMBL/GenBank/DDBJ databases">
        <authorList>
            <person name="Nowell W R."/>
        </authorList>
    </citation>
    <scope>NUCLEOTIDE SEQUENCE</scope>
</reference>
<feature type="transmembrane region" description="Helical" evidence="8">
    <location>
        <begin position="489"/>
        <end position="509"/>
    </location>
</feature>
<evidence type="ECO:0000313" key="12">
    <source>
        <dbReference type="EMBL" id="CAF3625920.1"/>
    </source>
</evidence>
<dbReference type="InterPro" id="IPR049452">
    <property type="entry name" value="Anoctamin_TM"/>
</dbReference>
<evidence type="ECO:0000259" key="9">
    <source>
        <dbReference type="Pfam" id="PF04547"/>
    </source>
</evidence>
<organism evidence="11 13">
    <name type="scientific">Didymodactylos carnosus</name>
    <dbReference type="NCBI Taxonomy" id="1234261"/>
    <lineage>
        <taxon>Eukaryota</taxon>
        <taxon>Metazoa</taxon>
        <taxon>Spiralia</taxon>
        <taxon>Gnathifera</taxon>
        <taxon>Rotifera</taxon>
        <taxon>Eurotatoria</taxon>
        <taxon>Bdelloidea</taxon>
        <taxon>Philodinida</taxon>
        <taxon>Philodinidae</taxon>
        <taxon>Didymodactylos</taxon>
    </lineage>
</organism>
<keyword evidence="3" id="KW-1003">Cell membrane</keyword>
<gene>
    <name evidence="11" type="ORF">GPM918_LOCUS5448</name>
    <name evidence="12" type="ORF">SRO942_LOCUS5442</name>
</gene>
<feature type="domain" description="Anoctamin dimerisation" evidence="10">
    <location>
        <begin position="57"/>
        <end position="101"/>
    </location>
</feature>
<dbReference type="GO" id="GO:0005254">
    <property type="term" value="F:chloride channel activity"/>
    <property type="evidence" value="ECO:0007669"/>
    <property type="project" value="TreeGrafter"/>
</dbReference>
<dbReference type="GO" id="GO:0005886">
    <property type="term" value="C:plasma membrane"/>
    <property type="evidence" value="ECO:0007669"/>
    <property type="project" value="UniProtKB-SubCell"/>
</dbReference>
<dbReference type="OrthoDB" id="296386at2759"/>
<dbReference type="Pfam" id="PF04547">
    <property type="entry name" value="Anoctamin"/>
    <property type="match status" value="2"/>
</dbReference>
<evidence type="ECO:0000313" key="13">
    <source>
        <dbReference type="Proteomes" id="UP000663829"/>
    </source>
</evidence>
<dbReference type="AlphaFoldDB" id="A0A813VBV8"/>
<feature type="domain" description="Anoctamin dimerisation" evidence="10">
    <location>
        <begin position="137"/>
        <end position="252"/>
    </location>
</feature>
<sequence>MSTRQKQALIDQKASPLDILEEADRLLYLSSSSYTRSISRTNVGQEQCETRSINSPKRIDFILVYNRSFKKVENDKKTQYRTAFQQKLMDVGFDVEVQDIIGNDNICTENGSGGSTSFLPSKRRTKKHQKLKNLQYGKRFVKIHAPFELLLELADKTKMKLPIEENRNPSVSKLPFDYFISWLKFSHVDKTIFPPRKQYFLAEYDKTLRYRFEHLFDTIADVRENYFTPAQRSRLVYDFLLRCPFEQENSQESFEEVQINTTEKRLLEIEKIFTGSSMRSGIEVLLRDEVYEDAYPLHAPLIRRIKHYMIPKHILIQSKYTRTRDICDTLANTIMCPRLDRNSYWKLGENCIYAKMAYLFDNKITVCYAAVMTVWSALYLSAWDISEYQLQYEWDTFNLTEDKPLTNEPRPDFKRKVRTTRINPVTGVVELHLPAKERCYKLISSFSIVSMMICLVLSFVFGVVLYRISMKAAIRSTPNEFVKRYSPHIVSITGALINLVVIIALSSLYEKIAIWLTDYEIHRTEKDYENALTLKMFLFQFVNFYASIFYIAFIKPCKRPHEEDYMLEKWSTTTLFYEYLELIIQYGFVTMFLVAFPLAPLCAFLNNIIEIRIDAHKFVNDVRRPVAKKVADIGIWRLIIAAISKLAILTNGLLIALTSDFIPRFVYQYYRSPNKTLTNYVNFSLSIFDTSHYKDESIIHDIQKHNYTYCFYKDHRNPPWHLHPYEINHDYYVIMVARLTFLVTFEHIVFICLKLGEVILPLLSKSVKQQIERKKFIVQKMHWGARLYEKNPELIKRDLKNMYVDTQSNDKNAVVHHLCEQNHQYQTNCHHDVKSNDMELIYNLKIPKINSHTLFIPQRRNIRSHSDPFKVNDDYPSLLPSSTITTTTTTTTTKKTNSREYFPMTKCKTNFKKSNSRYMSLPPEPSALGEENDGARYIKPRTMSELKSDLAIAINKISENIIDLGIS</sequence>
<keyword evidence="4 8" id="KW-0812">Transmembrane</keyword>
<evidence type="ECO:0000256" key="6">
    <source>
        <dbReference type="ARBA" id="ARBA00023136"/>
    </source>
</evidence>
<dbReference type="Proteomes" id="UP000663829">
    <property type="component" value="Unassembled WGS sequence"/>
</dbReference>
<evidence type="ECO:0000256" key="7">
    <source>
        <dbReference type="ARBA" id="ARBA00023180"/>
    </source>
</evidence>
<proteinExistence type="inferred from homology"/>
<keyword evidence="7" id="KW-0325">Glycoprotein</keyword>
<dbReference type="InterPro" id="IPR007632">
    <property type="entry name" value="Anoctamin"/>
</dbReference>
<feature type="transmembrane region" description="Helical" evidence="8">
    <location>
        <begin position="446"/>
        <end position="468"/>
    </location>
</feature>
<evidence type="ECO:0000256" key="5">
    <source>
        <dbReference type="ARBA" id="ARBA00022989"/>
    </source>
</evidence>
<dbReference type="Proteomes" id="UP000681722">
    <property type="component" value="Unassembled WGS sequence"/>
</dbReference>
<dbReference type="Pfam" id="PF16178">
    <property type="entry name" value="Anoct_dimer"/>
    <property type="match status" value="2"/>
</dbReference>
<dbReference type="GO" id="GO:0046983">
    <property type="term" value="F:protein dimerization activity"/>
    <property type="evidence" value="ECO:0007669"/>
    <property type="project" value="InterPro"/>
</dbReference>
<comment type="caution">
    <text evidence="8">Lacks conserved residue(s) required for the propagation of feature annotation.</text>
</comment>
<keyword evidence="13" id="KW-1185">Reference proteome</keyword>
<feature type="transmembrane region" description="Helical" evidence="8">
    <location>
        <begin position="536"/>
        <end position="554"/>
    </location>
</feature>
<keyword evidence="5 8" id="KW-1133">Transmembrane helix</keyword>
<evidence type="ECO:0000256" key="2">
    <source>
        <dbReference type="ARBA" id="ARBA00009671"/>
    </source>
</evidence>
<feature type="domain" description="Anoctamin transmembrane" evidence="9">
    <location>
        <begin position="559"/>
        <end position="773"/>
    </location>
</feature>
<dbReference type="InterPro" id="IPR032394">
    <property type="entry name" value="Anoct_dimer"/>
</dbReference>
<evidence type="ECO:0000256" key="8">
    <source>
        <dbReference type="RuleBase" id="RU280814"/>
    </source>
</evidence>
<evidence type="ECO:0000256" key="4">
    <source>
        <dbReference type="ARBA" id="ARBA00022692"/>
    </source>
</evidence>
<protein>
    <recommendedName>
        <fullName evidence="8">Anoctamin</fullName>
    </recommendedName>
</protein>
<evidence type="ECO:0000256" key="1">
    <source>
        <dbReference type="ARBA" id="ARBA00004651"/>
    </source>
</evidence>
<feature type="domain" description="Anoctamin transmembrane" evidence="9">
    <location>
        <begin position="354"/>
        <end position="557"/>
    </location>
</feature>
<dbReference type="PANTHER" id="PTHR12308:SF84">
    <property type="entry name" value="ANOCTAMIN"/>
    <property type="match status" value="1"/>
</dbReference>
<dbReference type="EMBL" id="CAJNOQ010000788">
    <property type="protein sequence ID" value="CAF0838748.1"/>
    <property type="molecule type" value="Genomic_DNA"/>
</dbReference>